<feature type="transmembrane region" description="Helical" evidence="1">
    <location>
        <begin position="92"/>
        <end position="111"/>
    </location>
</feature>
<reference evidence="2 3" key="1">
    <citation type="submission" date="2016-10" db="EMBL/GenBank/DDBJ databases">
        <authorList>
            <person name="Varghese N."/>
            <person name="Submissions S."/>
        </authorList>
    </citation>
    <scope>NUCLEOTIDE SEQUENCE [LARGE SCALE GENOMIC DNA]</scope>
    <source>
        <strain evidence="2 3">DSM 17997</strain>
    </source>
</reference>
<evidence type="ECO:0000313" key="2">
    <source>
        <dbReference type="EMBL" id="SDY65183.1"/>
    </source>
</evidence>
<feature type="transmembrane region" description="Helical" evidence="1">
    <location>
        <begin position="194"/>
        <end position="216"/>
    </location>
</feature>
<dbReference type="EMBL" id="FNQC01000002">
    <property type="protein sequence ID" value="SDY65183.1"/>
    <property type="molecule type" value="Genomic_DNA"/>
</dbReference>
<feature type="transmembrane region" description="Helical" evidence="1">
    <location>
        <begin position="6"/>
        <end position="23"/>
    </location>
</feature>
<organism evidence="2 3">
    <name type="scientific">Rhodonellum ikkaensis</name>
    <dbReference type="NCBI Taxonomy" id="336829"/>
    <lineage>
        <taxon>Bacteria</taxon>
        <taxon>Pseudomonadati</taxon>
        <taxon>Bacteroidota</taxon>
        <taxon>Cytophagia</taxon>
        <taxon>Cytophagales</taxon>
        <taxon>Cytophagaceae</taxon>
        <taxon>Rhodonellum</taxon>
    </lineage>
</organism>
<accession>A0A1H3LLD7</accession>
<keyword evidence="3" id="KW-1185">Reference proteome</keyword>
<feature type="transmembrane region" description="Helical" evidence="1">
    <location>
        <begin position="150"/>
        <end position="174"/>
    </location>
</feature>
<gene>
    <name evidence="2" type="ORF">SAMN05444412_102111</name>
</gene>
<comment type="caution">
    <text evidence="2">The sequence shown here is derived from an EMBL/GenBank/DDBJ whole genome shotgun (WGS) entry which is preliminary data.</text>
</comment>
<feature type="transmembrane region" description="Helical" evidence="1">
    <location>
        <begin position="117"/>
        <end position="138"/>
    </location>
</feature>
<evidence type="ECO:0000256" key="1">
    <source>
        <dbReference type="SAM" id="Phobius"/>
    </source>
</evidence>
<protein>
    <submittedName>
        <fullName evidence="2">Uncharacterized protein</fullName>
    </submittedName>
</protein>
<sequence>MEYLTWYHYGVLLGMFLSLPAFFIKNHAYRKPHLIIFWVLVMIAVWEIVGINIARRGINNSIYANLIFVYTETLLLLYFFSLIFQERKIKEIILISGLLFVAWGFINSFFIESILFFQTYSFAMGSLVLIGWCIYFFYGILYKDWYAEKNLLGVPMFWIVSMILFFYSCSFLYFSSMRMIFEMDRELMLQIRNLNRIISVSMYLVMGLAFYAPLIFKEKQESLPR</sequence>
<keyword evidence="1" id="KW-0812">Transmembrane</keyword>
<feature type="transmembrane region" description="Helical" evidence="1">
    <location>
        <begin position="61"/>
        <end position="80"/>
    </location>
</feature>
<evidence type="ECO:0000313" key="3">
    <source>
        <dbReference type="Proteomes" id="UP000199663"/>
    </source>
</evidence>
<feature type="transmembrane region" description="Helical" evidence="1">
    <location>
        <begin position="35"/>
        <end position="55"/>
    </location>
</feature>
<keyword evidence="1" id="KW-0472">Membrane</keyword>
<proteinExistence type="predicted"/>
<name>A0A1H3LLD7_9BACT</name>
<keyword evidence="1" id="KW-1133">Transmembrane helix</keyword>
<dbReference type="Proteomes" id="UP000199663">
    <property type="component" value="Unassembled WGS sequence"/>
</dbReference>